<proteinExistence type="predicted"/>
<evidence type="ECO:0000256" key="3">
    <source>
        <dbReference type="ARBA" id="ARBA00022741"/>
    </source>
</evidence>
<reference evidence="5" key="1">
    <citation type="journal article" date="2010" name="Appl. Environ. Microbiol.">
        <title>Presence of novel, potentially homoacetogenic bacteria in the rumen as determined by analysis of formyltetrahydrofolate synthetase sequences from ruminants.</title>
        <authorList>
            <person name="Henderson G."/>
            <person name="Naylor G.E."/>
            <person name="Leahy S.C."/>
            <person name="Janssen P.H."/>
        </authorList>
    </citation>
    <scope>NUCLEOTIDE SEQUENCE</scope>
</reference>
<keyword evidence="4" id="KW-0067">ATP-binding</keyword>
<evidence type="ECO:0000313" key="5">
    <source>
        <dbReference type="EMBL" id="ACZ68198.1"/>
    </source>
</evidence>
<dbReference type="SUPFAM" id="SSF52540">
    <property type="entry name" value="P-loop containing nucleoside triphosphate hydrolases"/>
    <property type="match status" value="1"/>
</dbReference>
<dbReference type="GO" id="GO:0004329">
    <property type="term" value="F:formate-tetrahydrofolate ligase activity"/>
    <property type="evidence" value="ECO:0007669"/>
    <property type="project" value="InterPro"/>
</dbReference>
<protein>
    <submittedName>
        <fullName evidence="5">Formyltetrathydrofolate synthetase</fullName>
    </submittedName>
</protein>
<dbReference type="Pfam" id="PF01268">
    <property type="entry name" value="FTHFS"/>
    <property type="match status" value="1"/>
</dbReference>
<accession>D2JW24</accession>
<keyword evidence="1" id="KW-0554">One-carbon metabolism</keyword>
<dbReference type="AlphaFoldDB" id="D2JW24"/>
<dbReference type="InterPro" id="IPR000559">
    <property type="entry name" value="Formate_THF_ligase"/>
</dbReference>
<evidence type="ECO:0000256" key="2">
    <source>
        <dbReference type="ARBA" id="ARBA00022598"/>
    </source>
</evidence>
<evidence type="ECO:0000256" key="4">
    <source>
        <dbReference type="ARBA" id="ARBA00022840"/>
    </source>
</evidence>
<dbReference type="GO" id="GO:0006730">
    <property type="term" value="P:one-carbon metabolic process"/>
    <property type="evidence" value="ECO:0007669"/>
    <property type="project" value="UniProtKB-KW"/>
</dbReference>
<dbReference type="GO" id="GO:0005524">
    <property type="term" value="F:ATP binding"/>
    <property type="evidence" value="ECO:0007669"/>
    <property type="project" value="UniProtKB-KW"/>
</dbReference>
<keyword evidence="3" id="KW-0547">Nucleotide-binding</keyword>
<name>D2JW24_9BACT</name>
<evidence type="ECO:0000256" key="1">
    <source>
        <dbReference type="ARBA" id="ARBA00022563"/>
    </source>
</evidence>
<gene>
    <name evidence="5" type="primary">FTHFS</name>
</gene>
<feature type="non-terminal residue" evidence="5">
    <location>
        <position position="1"/>
    </location>
</feature>
<organism evidence="5">
    <name type="scientific">uncultured rumen bacterium</name>
    <dbReference type="NCBI Taxonomy" id="136703"/>
    <lineage>
        <taxon>Bacteria</taxon>
        <taxon>environmental samples</taxon>
    </lineage>
</organism>
<sequence>LDLAEKVVKQINTAKNEFKFIYDENLSIKEKIVTIAKEIYGAKNVEFSSLAKTQLSQFKKLGWDKLLV</sequence>
<dbReference type="Gene3D" id="3.10.410.10">
    <property type="entry name" value="Formyltetrahydrofolate synthetase, domain 3"/>
    <property type="match status" value="1"/>
</dbReference>
<dbReference type="EMBL" id="GU124352">
    <property type="protein sequence ID" value="ACZ68198.1"/>
    <property type="molecule type" value="Genomic_DNA"/>
</dbReference>
<feature type="non-terminal residue" evidence="5">
    <location>
        <position position="68"/>
    </location>
</feature>
<dbReference type="InterPro" id="IPR027417">
    <property type="entry name" value="P-loop_NTPase"/>
</dbReference>
<keyword evidence="2" id="KW-0436">Ligase</keyword>